<dbReference type="CDD" id="cd01948">
    <property type="entry name" value="EAL"/>
    <property type="match status" value="1"/>
</dbReference>
<accession>A0A136Q221</accession>
<dbReference type="InterPro" id="IPR001633">
    <property type="entry name" value="EAL_dom"/>
</dbReference>
<gene>
    <name evidence="4" type="ORF">HMPREF3293_02635</name>
</gene>
<dbReference type="PROSITE" id="PS50885">
    <property type="entry name" value="HAMP"/>
    <property type="match status" value="1"/>
</dbReference>
<comment type="caution">
    <text evidence="4">The sequence shown here is derived from an EMBL/GenBank/DDBJ whole genome shotgun (WGS) entry which is preliminary data.</text>
</comment>
<dbReference type="InterPro" id="IPR000160">
    <property type="entry name" value="GGDEF_dom"/>
</dbReference>
<name>A0A136Q221_9FIRM</name>
<reference evidence="4 5" key="1">
    <citation type="submission" date="2016-02" db="EMBL/GenBank/DDBJ databases">
        <authorList>
            <person name="Wen L."/>
            <person name="He K."/>
            <person name="Yang H."/>
        </authorList>
    </citation>
    <scope>NUCLEOTIDE SEQUENCE [LARGE SCALE GENOMIC DNA]</scope>
    <source>
        <strain evidence="4 5">DSM 22607</strain>
    </source>
</reference>
<dbReference type="Pfam" id="PF00990">
    <property type="entry name" value="GGDEF"/>
    <property type="match status" value="2"/>
</dbReference>
<proteinExistence type="predicted"/>
<evidence type="ECO:0000313" key="4">
    <source>
        <dbReference type="EMBL" id="KXK64556.1"/>
    </source>
</evidence>
<organism evidence="4 5">
    <name type="scientific">Christensenella minuta</name>
    <dbReference type="NCBI Taxonomy" id="626937"/>
    <lineage>
        <taxon>Bacteria</taxon>
        <taxon>Bacillati</taxon>
        <taxon>Bacillota</taxon>
        <taxon>Clostridia</taxon>
        <taxon>Christensenellales</taxon>
        <taxon>Christensenellaceae</taxon>
        <taxon>Christensenella</taxon>
    </lineage>
</organism>
<dbReference type="InterPro" id="IPR035919">
    <property type="entry name" value="EAL_sf"/>
</dbReference>
<feature type="domain" description="HAMP" evidence="2">
    <location>
        <begin position="435"/>
        <end position="487"/>
    </location>
</feature>
<dbReference type="AlphaFoldDB" id="A0A136Q221"/>
<dbReference type="SMART" id="SM00267">
    <property type="entry name" value="GGDEF"/>
    <property type="match status" value="1"/>
</dbReference>
<feature type="domain" description="GGDEF" evidence="3">
    <location>
        <begin position="514"/>
        <end position="642"/>
    </location>
</feature>
<dbReference type="EMBL" id="LSZW01000064">
    <property type="protein sequence ID" value="KXK64556.1"/>
    <property type="molecule type" value="Genomic_DNA"/>
</dbReference>
<dbReference type="Gene3D" id="3.30.70.270">
    <property type="match status" value="2"/>
</dbReference>
<dbReference type="SMART" id="SM00052">
    <property type="entry name" value="EAL"/>
    <property type="match status" value="1"/>
</dbReference>
<dbReference type="PANTHER" id="PTHR33121">
    <property type="entry name" value="CYCLIC DI-GMP PHOSPHODIESTERASE PDEF"/>
    <property type="match status" value="1"/>
</dbReference>
<dbReference type="InterPro" id="IPR043128">
    <property type="entry name" value="Rev_trsase/Diguanyl_cyclase"/>
</dbReference>
<evidence type="ECO:0000313" key="5">
    <source>
        <dbReference type="Proteomes" id="UP000070366"/>
    </source>
</evidence>
<dbReference type="PROSITE" id="PS50883">
    <property type="entry name" value="EAL"/>
    <property type="match status" value="1"/>
</dbReference>
<dbReference type="OrthoDB" id="9762141at2"/>
<keyword evidence="5" id="KW-1185">Reference proteome</keyword>
<dbReference type="STRING" id="626937.HMPREF3293_02635"/>
<dbReference type="PANTHER" id="PTHR33121:SF70">
    <property type="entry name" value="SIGNALING PROTEIN YKOW"/>
    <property type="match status" value="1"/>
</dbReference>
<dbReference type="PATRIC" id="fig|626937.4.peg.2597"/>
<evidence type="ECO:0000259" key="3">
    <source>
        <dbReference type="PROSITE" id="PS50887"/>
    </source>
</evidence>
<dbReference type="InterPro" id="IPR029787">
    <property type="entry name" value="Nucleotide_cyclase"/>
</dbReference>
<dbReference type="InterPro" id="IPR050706">
    <property type="entry name" value="Cyclic-di-GMP_PDE-like"/>
</dbReference>
<protein>
    <submittedName>
        <fullName evidence="4">Diguanylate cyclase domain protein</fullName>
    </submittedName>
</protein>
<evidence type="ECO:0000259" key="2">
    <source>
        <dbReference type="PROSITE" id="PS50885"/>
    </source>
</evidence>
<dbReference type="GO" id="GO:0071111">
    <property type="term" value="F:cyclic-guanylate-specific phosphodiesterase activity"/>
    <property type="evidence" value="ECO:0007669"/>
    <property type="project" value="InterPro"/>
</dbReference>
<feature type="domain" description="EAL" evidence="1">
    <location>
        <begin position="650"/>
        <end position="903"/>
    </location>
</feature>
<sequence length="907" mass="102565">MKTTVRRWLLFCIVAVSILALSLATGMVMGRAFTEIRQEDAKHILRFYNDNIILRLQKDMNEAAMLAQVAYAMNGSDAAWLENAAAPLLEREEVRYVCLVEGDTIVSALPADTYGGQVGHGLKDFSYIYTMAKVVKELVVEGPVSLDGDGSGQQVFLFLQPFMEEDAYLGEVIVALDRDYVLEQLGLNYLSEQGYDYELWRVDPQSGGKVVIAASRPGTDFSQAEKTSFYLPTQWTLSIQPVSGGWLSPAHLFGITAYCVFVAGLLSALSYLLYKQSHCNRTLKRLASRDRRTGLYNQPGFTAELDRWLSEATEPVILFYFVFEEYHQVAQRIDYDEETDFLQSIPRRLQNFIQSPFIAGRIGDGNFILAVREDMDEMQQEDFARGLSIELLLKVHLEGEKKFLTACYQYKRCRAGKDRAKEAISSLIRDYYSHRSQESPVRMLTEKCRQLIEGKNDVAFDEYTDFEMTELSKTFNQYRKQVEQLAYCDPVFSVGNRPKYFRDAQMLISYDKRRRFDLFCIDICSFSQYNELFSADIGDAILLEVIGRLSRLFGTYLYRINGDVFLGISLSGENRESFTAKLQALLADPVCAGNASFTLQVRIAVCGYPANGDSPELLLDRIQSALRYTKEQNQKTVIYDDALDQIIRTETDIVHRLKSAISEETLEVWYQPIVHVKSGRFTSAEALVRLPDGKGGFFPAGQVIAFAERGGLVEALGDYVLGHACRFMSLYAHQLELEHMGINISVQQLLVENSADHLLEVIRASGVPADRITLEITESVLIQSIEHASSSLDQLRKSGIRIALDDFGVGYSSLNYLSNLPVDVIKIDRSLTRQIYINPKQRALLHSIVEMAKINSLTVVSEGVETKEDQQLISASGVQYIQGFYYARPMPQEKAIRFLAEQNHKNK</sequence>
<dbReference type="Gene3D" id="3.20.20.450">
    <property type="entry name" value="EAL domain"/>
    <property type="match status" value="1"/>
</dbReference>
<dbReference type="GO" id="GO:0007165">
    <property type="term" value="P:signal transduction"/>
    <property type="evidence" value="ECO:0007669"/>
    <property type="project" value="InterPro"/>
</dbReference>
<dbReference type="Proteomes" id="UP000070366">
    <property type="component" value="Unassembled WGS sequence"/>
</dbReference>
<dbReference type="PROSITE" id="PS50887">
    <property type="entry name" value="GGDEF"/>
    <property type="match status" value="1"/>
</dbReference>
<dbReference type="SUPFAM" id="SSF55073">
    <property type="entry name" value="Nucleotide cyclase"/>
    <property type="match status" value="2"/>
</dbReference>
<dbReference type="SUPFAM" id="SSF141868">
    <property type="entry name" value="EAL domain-like"/>
    <property type="match status" value="1"/>
</dbReference>
<dbReference type="Pfam" id="PF00563">
    <property type="entry name" value="EAL"/>
    <property type="match status" value="1"/>
</dbReference>
<evidence type="ECO:0000259" key="1">
    <source>
        <dbReference type="PROSITE" id="PS50883"/>
    </source>
</evidence>
<dbReference type="GO" id="GO:0016020">
    <property type="term" value="C:membrane"/>
    <property type="evidence" value="ECO:0007669"/>
    <property type="project" value="InterPro"/>
</dbReference>
<dbReference type="KEGG" id="cmiu:B1H56_00305"/>
<dbReference type="InterPro" id="IPR003660">
    <property type="entry name" value="HAMP_dom"/>
</dbReference>
<dbReference type="RefSeq" id="WP_066523285.1">
    <property type="nucleotide sequence ID" value="NZ_CABMOF010000015.1"/>
</dbReference>